<dbReference type="InterPro" id="IPR005234">
    <property type="entry name" value="ScpB_csome_segregation"/>
</dbReference>
<feature type="compositionally biased region" description="Basic and acidic residues" evidence="5">
    <location>
        <begin position="306"/>
        <end position="320"/>
    </location>
</feature>
<organism evidence="6 7">
    <name type="scientific">Oceanobacter antarcticus</name>
    <dbReference type="NCBI Taxonomy" id="3133425"/>
    <lineage>
        <taxon>Bacteria</taxon>
        <taxon>Pseudomonadati</taxon>
        <taxon>Pseudomonadota</taxon>
        <taxon>Gammaproteobacteria</taxon>
        <taxon>Oceanospirillales</taxon>
        <taxon>Oceanospirillaceae</taxon>
        <taxon>Oceanobacter</taxon>
    </lineage>
</organism>
<dbReference type="EMBL" id="JBBKTX010000021">
    <property type="protein sequence ID" value="MFK4753855.1"/>
    <property type="molecule type" value="Genomic_DNA"/>
</dbReference>
<dbReference type="Gene3D" id="1.10.10.10">
    <property type="entry name" value="Winged helix-like DNA-binding domain superfamily/Winged helix DNA-binding domain"/>
    <property type="match status" value="2"/>
</dbReference>
<name>A0ABW8NLJ5_9GAMM</name>
<comment type="caution">
    <text evidence="6">The sequence shown here is derived from an EMBL/GenBank/DDBJ whole genome shotgun (WGS) entry which is preliminary data.</text>
</comment>
<dbReference type="SUPFAM" id="SSF46785">
    <property type="entry name" value="Winged helix' DNA-binding domain"/>
    <property type="match status" value="2"/>
</dbReference>
<reference evidence="6 7" key="1">
    <citation type="submission" date="2024-03" db="EMBL/GenBank/DDBJ databases">
        <title>High-quality draft genome sequence of Oceanobacter sp. wDCs-4.</title>
        <authorList>
            <person name="Dong C."/>
        </authorList>
    </citation>
    <scope>NUCLEOTIDE SEQUENCE [LARGE SCALE GENOMIC DNA]</scope>
    <source>
        <strain evidence="7">wDCs-4</strain>
    </source>
</reference>
<dbReference type="InterPro" id="IPR036390">
    <property type="entry name" value="WH_DNA-bd_sf"/>
</dbReference>
<dbReference type="PANTHER" id="PTHR34298">
    <property type="entry name" value="SEGREGATION AND CONDENSATION PROTEIN B"/>
    <property type="match status" value="1"/>
</dbReference>
<keyword evidence="2" id="KW-0132">Cell division</keyword>
<evidence type="ECO:0000256" key="1">
    <source>
        <dbReference type="ARBA" id="ARBA00022490"/>
    </source>
</evidence>
<protein>
    <submittedName>
        <fullName evidence="6">SMC-Scp complex subunit ScpB</fullName>
    </submittedName>
</protein>
<proteinExistence type="predicted"/>
<dbReference type="NCBIfam" id="TIGR00281">
    <property type="entry name" value="SMC-Scp complex subunit ScpB"/>
    <property type="match status" value="1"/>
</dbReference>
<evidence type="ECO:0000256" key="2">
    <source>
        <dbReference type="ARBA" id="ARBA00022618"/>
    </source>
</evidence>
<dbReference type="PANTHER" id="PTHR34298:SF2">
    <property type="entry name" value="SEGREGATION AND CONDENSATION PROTEIN B"/>
    <property type="match status" value="1"/>
</dbReference>
<accession>A0ABW8NLJ5</accession>
<dbReference type="Proteomes" id="UP001620597">
    <property type="component" value="Unassembled WGS sequence"/>
</dbReference>
<keyword evidence="1" id="KW-0963">Cytoplasm</keyword>
<dbReference type="InterPro" id="IPR036388">
    <property type="entry name" value="WH-like_DNA-bd_sf"/>
</dbReference>
<evidence type="ECO:0000313" key="6">
    <source>
        <dbReference type="EMBL" id="MFK4753855.1"/>
    </source>
</evidence>
<keyword evidence="3" id="KW-0159">Chromosome partition</keyword>
<keyword evidence="7" id="KW-1185">Reference proteome</keyword>
<keyword evidence="4" id="KW-0131">Cell cycle</keyword>
<feature type="compositionally biased region" description="Basic and acidic residues" evidence="5">
    <location>
        <begin position="280"/>
        <end position="296"/>
    </location>
</feature>
<evidence type="ECO:0000256" key="4">
    <source>
        <dbReference type="ARBA" id="ARBA00023306"/>
    </source>
</evidence>
<evidence type="ECO:0000313" key="7">
    <source>
        <dbReference type="Proteomes" id="UP001620597"/>
    </source>
</evidence>
<sequence>MSEAGSDTYRLAGAGHALTPAQLASVLEAAMLVHAAPMSLERMASLFDEQRQPLNSELRAALELLDSQLQGRGIELVRVASGYRLQVRQHTMPWVSRLWEERPPRYTRALLETLVLIAYRQPVSRGDIEDVRGVVVSSSIIKTLLEREWIKVVGHRDVPGRPALFATTAEFLDYFGLSSLDQLPSLMAIRELDEANRKLALGDDAEAKRRPDDDYTFTRNEDVARRGADVLDATADDLAQADVLVAKVEQNLFARNEEDLHGGSKVKQGSNTEGGPARKQLGDLIDRLQQSEHRDASQTSATSAASEHDAEDARKQDNQS</sequence>
<gene>
    <name evidence="6" type="primary">scpB</name>
    <name evidence="6" type="ORF">WG929_15685</name>
</gene>
<evidence type="ECO:0000256" key="5">
    <source>
        <dbReference type="SAM" id="MobiDB-lite"/>
    </source>
</evidence>
<feature type="region of interest" description="Disordered" evidence="5">
    <location>
        <begin position="259"/>
        <end position="320"/>
    </location>
</feature>
<dbReference type="Pfam" id="PF04079">
    <property type="entry name" value="SMC_ScpB"/>
    <property type="match status" value="1"/>
</dbReference>
<evidence type="ECO:0000256" key="3">
    <source>
        <dbReference type="ARBA" id="ARBA00022829"/>
    </source>
</evidence>